<dbReference type="InterPro" id="IPR005863">
    <property type="entry name" value="UDP-N-AcMur_synth"/>
</dbReference>
<dbReference type="STRING" id="926562.Oweho_1954"/>
<dbReference type="KEGG" id="oho:Oweho_1954"/>
<dbReference type="Gene3D" id="3.90.190.20">
    <property type="entry name" value="Mur ligase, C-terminal domain"/>
    <property type="match status" value="1"/>
</dbReference>
<feature type="active site" description="Proton acceptor; specific for D-alanine" evidence="5">
    <location>
        <position position="490"/>
    </location>
</feature>
<evidence type="ECO:0000256" key="6">
    <source>
        <dbReference type="PIRSR" id="PIRSR600821-50"/>
    </source>
</evidence>
<evidence type="ECO:0000256" key="1">
    <source>
        <dbReference type="ARBA" id="ARBA00000316"/>
    </source>
</evidence>
<proteinExistence type="inferred from homology"/>
<dbReference type="EMBL" id="CP003156">
    <property type="protein sequence ID" value="AEV32933.1"/>
    <property type="molecule type" value="Genomic_DNA"/>
</dbReference>
<dbReference type="Gene3D" id="3.20.20.10">
    <property type="entry name" value="Alanine racemase"/>
    <property type="match status" value="1"/>
</dbReference>
<dbReference type="InterPro" id="IPR001608">
    <property type="entry name" value="Ala_racemase_N"/>
</dbReference>
<feature type="domain" description="Alanine racemase C-terminal" evidence="8">
    <location>
        <begin position="695"/>
        <end position="820"/>
    </location>
</feature>
<evidence type="ECO:0000256" key="2">
    <source>
        <dbReference type="ARBA" id="ARBA00001933"/>
    </source>
</evidence>
<dbReference type="InterPro" id="IPR036615">
    <property type="entry name" value="Mur_ligase_C_dom_sf"/>
</dbReference>
<dbReference type="SMART" id="SM01005">
    <property type="entry name" value="Ala_racemase_C"/>
    <property type="match status" value="1"/>
</dbReference>
<comment type="function">
    <text evidence="5">Catalyzes the interconversion of L-alanine and D-alanine. May also act on other amino acids.</text>
</comment>
<accession>G8R2E3</accession>
<dbReference type="Pfam" id="PF00842">
    <property type="entry name" value="Ala_racemase_C"/>
    <property type="match status" value="1"/>
</dbReference>
<dbReference type="SUPFAM" id="SSF53623">
    <property type="entry name" value="MurD-like peptide ligases, catalytic domain"/>
    <property type="match status" value="1"/>
</dbReference>
<dbReference type="UniPathway" id="UPA00042">
    <property type="reaction ID" value="UER00497"/>
</dbReference>
<evidence type="ECO:0000256" key="3">
    <source>
        <dbReference type="ARBA" id="ARBA00022898"/>
    </source>
</evidence>
<dbReference type="PRINTS" id="PR00992">
    <property type="entry name" value="ALARACEMASE"/>
</dbReference>
<dbReference type="SUPFAM" id="SSF50621">
    <property type="entry name" value="Alanine racemase C-terminal domain-like"/>
    <property type="match status" value="1"/>
</dbReference>
<dbReference type="Gene3D" id="3.40.1390.10">
    <property type="entry name" value="MurE/MurF, N-terminal domain"/>
    <property type="match status" value="1"/>
</dbReference>
<dbReference type="GO" id="GO:0005524">
    <property type="term" value="F:ATP binding"/>
    <property type="evidence" value="ECO:0007669"/>
    <property type="project" value="InterPro"/>
</dbReference>
<dbReference type="PANTHER" id="PTHR30511">
    <property type="entry name" value="ALANINE RACEMASE"/>
    <property type="match status" value="1"/>
</dbReference>
<comment type="pathway">
    <text evidence="5">Amino-acid biosynthesis; D-alanine biosynthesis; D-alanine from L-alanine: step 1/1.</text>
</comment>
<comment type="cofactor">
    <cofactor evidence="2 5 6">
        <name>pyridoxal 5'-phosphate</name>
        <dbReference type="ChEBI" id="CHEBI:597326"/>
    </cofactor>
</comment>
<dbReference type="GO" id="GO:0047480">
    <property type="term" value="F:UDP-N-acetylmuramoyl-tripeptide-D-alanyl-D-alanine ligase activity"/>
    <property type="evidence" value="ECO:0007669"/>
    <property type="project" value="InterPro"/>
</dbReference>
<dbReference type="SUPFAM" id="SSF63418">
    <property type="entry name" value="MurE/MurF N-terminal domain"/>
    <property type="match status" value="1"/>
</dbReference>
<dbReference type="InterPro" id="IPR035911">
    <property type="entry name" value="MurE/MurF_N"/>
</dbReference>
<feature type="modified residue" description="N6-(pyridoxal phosphate)lysine" evidence="5 6">
    <location>
        <position position="490"/>
    </location>
</feature>
<keyword evidence="10" id="KW-1185">Reference proteome</keyword>
<evidence type="ECO:0000256" key="4">
    <source>
        <dbReference type="ARBA" id="ARBA00023235"/>
    </source>
</evidence>
<dbReference type="InterPro" id="IPR011079">
    <property type="entry name" value="Ala_racemase_C"/>
</dbReference>
<keyword evidence="4 5" id="KW-0413">Isomerase</keyword>
<dbReference type="SUPFAM" id="SSF53244">
    <property type="entry name" value="MurD-like peptide ligases, peptide-binding domain"/>
    <property type="match status" value="1"/>
</dbReference>
<evidence type="ECO:0000256" key="5">
    <source>
        <dbReference type="HAMAP-Rule" id="MF_01201"/>
    </source>
</evidence>
<feature type="binding site" evidence="5 7">
    <location>
        <position position="766"/>
    </location>
    <ligand>
        <name>substrate</name>
    </ligand>
</feature>
<dbReference type="InterPro" id="IPR009006">
    <property type="entry name" value="Ala_racemase/Decarboxylase_C"/>
</dbReference>
<dbReference type="eggNOG" id="COG0787">
    <property type="taxonomic scope" value="Bacteria"/>
</dbReference>
<dbReference type="PATRIC" id="fig|926562.3.peg.1961"/>
<evidence type="ECO:0000256" key="7">
    <source>
        <dbReference type="PIRSR" id="PIRSR600821-52"/>
    </source>
</evidence>
<dbReference type="Pfam" id="PF01225">
    <property type="entry name" value="Mur_ligase"/>
    <property type="match status" value="1"/>
</dbReference>
<dbReference type="AlphaFoldDB" id="G8R2E3"/>
<dbReference type="Pfam" id="PF08245">
    <property type="entry name" value="Mur_ligase_M"/>
    <property type="match status" value="1"/>
</dbReference>
<name>G8R2E3_OWEHD</name>
<comment type="similarity">
    <text evidence="5">Belongs to the alanine racemase family.</text>
</comment>
<evidence type="ECO:0000259" key="8">
    <source>
        <dbReference type="SMART" id="SM01005"/>
    </source>
</evidence>
<dbReference type="EC" id="5.1.1.1" evidence="5"/>
<keyword evidence="3 5" id="KW-0663">Pyridoxal phosphate</keyword>
<dbReference type="NCBIfam" id="TIGR00492">
    <property type="entry name" value="alr"/>
    <property type="match status" value="1"/>
</dbReference>
<dbReference type="InterPro" id="IPR029066">
    <property type="entry name" value="PLP-binding_barrel"/>
</dbReference>
<dbReference type="Gene3D" id="3.40.1190.10">
    <property type="entry name" value="Mur-like, catalytic domain"/>
    <property type="match status" value="1"/>
</dbReference>
<dbReference type="Gene3D" id="2.40.37.10">
    <property type="entry name" value="Lyase, Ornithine Decarboxylase, Chain A, domain 1"/>
    <property type="match status" value="1"/>
</dbReference>
<feature type="active site" description="Proton acceptor; specific for L-alanine" evidence="5">
    <location>
        <position position="717"/>
    </location>
</feature>
<dbReference type="RefSeq" id="WP_014202287.1">
    <property type="nucleotide sequence ID" value="NC_016599.1"/>
</dbReference>
<dbReference type="GO" id="GO:0030170">
    <property type="term" value="F:pyridoxal phosphate binding"/>
    <property type="evidence" value="ECO:0007669"/>
    <property type="project" value="UniProtKB-UniRule"/>
</dbReference>
<dbReference type="InterPro" id="IPR013221">
    <property type="entry name" value="Mur_ligase_cen"/>
</dbReference>
<dbReference type="HAMAP" id="MF_01201">
    <property type="entry name" value="Ala_racemase"/>
    <property type="match status" value="1"/>
</dbReference>
<dbReference type="GO" id="GO:0008784">
    <property type="term" value="F:alanine racemase activity"/>
    <property type="evidence" value="ECO:0007669"/>
    <property type="project" value="UniProtKB-UniRule"/>
</dbReference>
<dbReference type="GO" id="GO:0030632">
    <property type="term" value="P:D-alanine biosynthetic process"/>
    <property type="evidence" value="ECO:0007669"/>
    <property type="project" value="UniProtKB-UniRule"/>
</dbReference>
<dbReference type="FunFam" id="3.20.20.10:FF:000002">
    <property type="entry name" value="Alanine racemase"/>
    <property type="match status" value="1"/>
</dbReference>
<sequence length="822" mass="91953">MAQLAISKIAELLNAEFSALYPSEIVTRILLDSRQFSSAEGVLFFALRGKNHDGHKYIEDLVKKGVSHFVVEQMPTQTFDANFVVVPDSLKALQDLAKHIREQSSAAVIAVTGSNGKTVVKEWMGQILQKQFSTCRSPKSYNSQIGVPLSVWELEAKNEFAVFESGISEPDEMEKLEKILQPEIGIFTNIGSAHDANFESNSEKIAEKLKLFKHSKQLVYEANGSNLAKQIEVFTEERGIQLLSWTRENGPADLRIEVKIEEAQTVLIGTMDERTHTLQIPFTDAASIQNAIHCWRLGLELSLDEEEMKKSFAKLNPVEMRLQMKAGSNGNIIINDAYNSDMESLRVALHYLENQAGNRKKVLIISELQQSGLASEELFSRMAEVINRFELDEIIAIGKDLKNGAFALNSTAIFYPSTKHFLKNIYSHSFKQSAILLKGARSFHFEEISSALEEKSHQTVLNIYMNRMVYNLNYFRSKLNGGTRIMAMVKAFSYGSGTYEIANLLQFHKVDYLGVAYTDEGVALRKAGISLPILVLNAEPSSFHDLVEYNLEPEVYSFHQLEMLENALKNYNLSEAFKVHLKVETGMHRLGFVEDQLKDLAEKLKSHRHIKVASVFSHLAASDDPEQRDFTLGQVAKLKQMTDKLKSDLGYSFLRHISNSSGISQYPEAHFDMVRLGVGLYGIGSNVEDKKHLNVVSDLMASVSQVKQLKVGDSVGYGRTFVAEKPTTIAVVSIGYADGFRRSLSNGVGEVVISGKRYQVVGRVCMDMVMVDVTGSDVAEGDEVEVFGPTISVYELAQKMDTIPYEVLTGISSRVKRVYFME</sequence>
<organism evidence="9 10">
    <name type="scientific">Owenweeksia hongkongensis (strain DSM 17368 / CIP 108786 / JCM 12287 / NRRL B-23963 / UST20020801)</name>
    <dbReference type="NCBI Taxonomy" id="926562"/>
    <lineage>
        <taxon>Bacteria</taxon>
        <taxon>Pseudomonadati</taxon>
        <taxon>Bacteroidota</taxon>
        <taxon>Flavobacteriia</taxon>
        <taxon>Flavobacteriales</taxon>
        <taxon>Owenweeksiaceae</taxon>
        <taxon>Owenweeksia</taxon>
    </lineage>
</organism>
<dbReference type="HOGENOM" id="CLU_372082_0_0_10"/>
<dbReference type="Pfam" id="PF01168">
    <property type="entry name" value="Ala_racemase_N"/>
    <property type="match status" value="1"/>
</dbReference>
<dbReference type="eggNOG" id="COG0770">
    <property type="taxonomic scope" value="Bacteria"/>
</dbReference>
<evidence type="ECO:0000313" key="10">
    <source>
        <dbReference type="Proteomes" id="UP000005631"/>
    </source>
</evidence>
<dbReference type="InterPro" id="IPR000821">
    <property type="entry name" value="Ala_racemase"/>
</dbReference>
<dbReference type="NCBIfam" id="TIGR01143">
    <property type="entry name" value="murF"/>
    <property type="match status" value="1"/>
</dbReference>
<dbReference type="CDD" id="cd00430">
    <property type="entry name" value="PLPDE_III_AR"/>
    <property type="match status" value="1"/>
</dbReference>
<dbReference type="PANTHER" id="PTHR30511:SF0">
    <property type="entry name" value="ALANINE RACEMASE, CATABOLIC-RELATED"/>
    <property type="match status" value="1"/>
</dbReference>
<dbReference type="InterPro" id="IPR000713">
    <property type="entry name" value="Mur_ligase_N"/>
</dbReference>
<dbReference type="InterPro" id="IPR036565">
    <property type="entry name" value="Mur-like_cat_sf"/>
</dbReference>
<reference evidence="9 10" key="1">
    <citation type="journal article" date="2012" name="Stand. Genomic Sci.">
        <title>Genome sequence of the orange-pigmented seawater bacterium Owenweeksia hongkongensis type strain (UST20020801(T)).</title>
        <authorList>
            <person name="Riedel T."/>
            <person name="Held B."/>
            <person name="Nolan M."/>
            <person name="Lucas S."/>
            <person name="Lapidus A."/>
            <person name="Tice H."/>
            <person name="Del Rio T.G."/>
            <person name="Cheng J.F."/>
            <person name="Han C."/>
            <person name="Tapia R."/>
            <person name="Goodwin L.A."/>
            <person name="Pitluck S."/>
            <person name="Liolios K."/>
            <person name="Mavromatis K."/>
            <person name="Pagani I."/>
            <person name="Ivanova N."/>
            <person name="Mikhailova N."/>
            <person name="Pati A."/>
            <person name="Chen A."/>
            <person name="Palaniappan K."/>
            <person name="Rohde M."/>
            <person name="Tindall B.J."/>
            <person name="Detter J.C."/>
            <person name="Goker M."/>
            <person name="Woyke T."/>
            <person name="Bristow J."/>
            <person name="Eisen J.A."/>
            <person name="Markowitz V."/>
            <person name="Hugenholtz P."/>
            <person name="Klenk H.P."/>
            <person name="Kyrpides N.C."/>
        </authorList>
    </citation>
    <scope>NUCLEOTIDE SEQUENCE</scope>
    <source>
        <strain evidence="10">DSM 17368 / JCM 12287 / NRRL B-23963</strain>
    </source>
</reference>
<evidence type="ECO:0000313" key="9">
    <source>
        <dbReference type="EMBL" id="AEV32933.1"/>
    </source>
</evidence>
<dbReference type="OrthoDB" id="9801978at2"/>
<dbReference type="GO" id="GO:0005829">
    <property type="term" value="C:cytosol"/>
    <property type="evidence" value="ECO:0007669"/>
    <property type="project" value="TreeGrafter"/>
</dbReference>
<dbReference type="Proteomes" id="UP000005631">
    <property type="component" value="Chromosome"/>
</dbReference>
<gene>
    <name evidence="9" type="ordered locus">Oweho_1954</name>
</gene>
<feature type="binding site" evidence="5 7">
    <location>
        <position position="589"/>
    </location>
    <ligand>
        <name>substrate</name>
    </ligand>
</feature>
<dbReference type="GO" id="GO:0071555">
    <property type="term" value="P:cell wall organization"/>
    <property type="evidence" value="ECO:0007669"/>
    <property type="project" value="InterPro"/>
</dbReference>
<dbReference type="NCBIfam" id="NF008897">
    <property type="entry name" value="PRK11930.1"/>
    <property type="match status" value="1"/>
</dbReference>
<comment type="catalytic activity">
    <reaction evidence="1 5">
        <text>L-alanine = D-alanine</text>
        <dbReference type="Rhea" id="RHEA:20249"/>
        <dbReference type="ChEBI" id="CHEBI:57416"/>
        <dbReference type="ChEBI" id="CHEBI:57972"/>
        <dbReference type="EC" id="5.1.1.1"/>
    </reaction>
</comment>
<dbReference type="SUPFAM" id="SSF51419">
    <property type="entry name" value="PLP-binding barrel"/>
    <property type="match status" value="1"/>
</dbReference>
<protein>
    <recommendedName>
        <fullName evidence="5">Alanine racemase</fullName>
        <ecNumber evidence="5">5.1.1.1</ecNumber>
    </recommendedName>
</protein>